<name>A0AAW2S0Z3_SESRA</name>
<reference evidence="1" key="1">
    <citation type="submission" date="2020-06" db="EMBL/GenBank/DDBJ databases">
        <authorList>
            <person name="Li T."/>
            <person name="Hu X."/>
            <person name="Zhang T."/>
            <person name="Song X."/>
            <person name="Zhang H."/>
            <person name="Dai N."/>
            <person name="Sheng W."/>
            <person name="Hou X."/>
            <person name="Wei L."/>
        </authorList>
    </citation>
    <scope>NUCLEOTIDE SEQUENCE</scope>
    <source>
        <strain evidence="1">G02</strain>
        <tissue evidence="1">Leaf</tissue>
    </source>
</reference>
<dbReference type="AlphaFoldDB" id="A0AAW2S0Z3"/>
<gene>
    <name evidence="1" type="ORF">Sradi_2922100</name>
</gene>
<sequence length="90" mass="10126">MQTRFEAYDDGPSIVALGMWQQNGSSATKMACHLKDRPLDKKTTTTGDTPPPRGPLFQMMQEDLLALIKEAHVKVVTQFIVELIENRPKI</sequence>
<accession>A0AAW2S0Z3</accession>
<protein>
    <submittedName>
        <fullName evidence="1">Uncharacterized protein</fullName>
    </submittedName>
</protein>
<organism evidence="1">
    <name type="scientific">Sesamum radiatum</name>
    <name type="common">Black benniseed</name>
    <dbReference type="NCBI Taxonomy" id="300843"/>
    <lineage>
        <taxon>Eukaryota</taxon>
        <taxon>Viridiplantae</taxon>
        <taxon>Streptophyta</taxon>
        <taxon>Embryophyta</taxon>
        <taxon>Tracheophyta</taxon>
        <taxon>Spermatophyta</taxon>
        <taxon>Magnoliopsida</taxon>
        <taxon>eudicotyledons</taxon>
        <taxon>Gunneridae</taxon>
        <taxon>Pentapetalae</taxon>
        <taxon>asterids</taxon>
        <taxon>lamiids</taxon>
        <taxon>Lamiales</taxon>
        <taxon>Pedaliaceae</taxon>
        <taxon>Sesamum</taxon>
    </lineage>
</organism>
<reference evidence="1" key="2">
    <citation type="journal article" date="2024" name="Plant">
        <title>Genomic evolution and insights into agronomic trait innovations of Sesamum species.</title>
        <authorList>
            <person name="Miao H."/>
            <person name="Wang L."/>
            <person name="Qu L."/>
            <person name="Liu H."/>
            <person name="Sun Y."/>
            <person name="Le M."/>
            <person name="Wang Q."/>
            <person name="Wei S."/>
            <person name="Zheng Y."/>
            <person name="Lin W."/>
            <person name="Duan Y."/>
            <person name="Cao H."/>
            <person name="Xiong S."/>
            <person name="Wang X."/>
            <person name="Wei L."/>
            <person name="Li C."/>
            <person name="Ma Q."/>
            <person name="Ju M."/>
            <person name="Zhao R."/>
            <person name="Li G."/>
            <person name="Mu C."/>
            <person name="Tian Q."/>
            <person name="Mei H."/>
            <person name="Zhang T."/>
            <person name="Gao T."/>
            <person name="Zhang H."/>
        </authorList>
    </citation>
    <scope>NUCLEOTIDE SEQUENCE</scope>
    <source>
        <strain evidence="1">G02</strain>
    </source>
</reference>
<comment type="caution">
    <text evidence="1">The sequence shown here is derived from an EMBL/GenBank/DDBJ whole genome shotgun (WGS) entry which is preliminary data.</text>
</comment>
<evidence type="ECO:0000313" key="1">
    <source>
        <dbReference type="EMBL" id="KAL0385278.1"/>
    </source>
</evidence>
<dbReference type="EMBL" id="JACGWJ010000012">
    <property type="protein sequence ID" value="KAL0385278.1"/>
    <property type="molecule type" value="Genomic_DNA"/>
</dbReference>
<proteinExistence type="predicted"/>